<dbReference type="SUPFAM" id="SSF46934">
    <property type="entry name" value="UBA-like"/>
    <property type="match status" value="1"/>
</dbReference>
<proteinExistence type="predicted"/>
<dbReference type="Gene3D" id="3.30.1370.110">
    <property type="match status" value="1"/>
</dbReference>
<dbReference type="InterPro" id="IPR003892">
    <property type="entry name" value="CUE"/>
</dbReference>
<dbReference type="PANTHER" id="PTHR46535:SF1">
    <property type="entry name" value="NEDD4-BINDING PROTEIN 2"/>
    <property type="match status" value="1"/>
</dbReference>
<accession>A0ABQ9NKT0</accession>
<dbReference type="Proteomes" id="UP001172684">
    <property type="component" value="Unassembled WGS sequence"/>
</dbReference>
<evidence type="ECO:0000313" key="5">
    <source>
        <dbReference type="Proteomes" id="UP001172684"/>
    </source>
</evidence>
<dbReference type="CDD" id="cd14279">
    <property type="entry name" value="CUE"/>
    <property type="match status" value="1"/>
</dbReference>
<dbReference type="InterPro" id="IPR058864">
    <property type="entry name" value="UBA_10"/>
</dbReference>
<feature type="compositionally biased region" description="Basic and acidic residues" evidence="1">
    <location>
        <begin position="72"/>
        <end position="83"/>
    </location>
</feature>
<dbReference type="SUPFAM" id="SSF160443">
    <property type="entry name" value="SMR domain-like"/>
    <property type="match status" value="1"/>
</dbReference>
<evidence type="ECO:0000313" key="4">
    <source>
        <dbReference type="EMBL" id="KAJ9660501.1"/>
    </source>
</evidence>
<reference evidence="4" key="1">
    <citation type="submission" date="2022-10" db="EMBL/GenBank/DDBJ databases">
        <title>Culturing micro-colonial fungi from biological soil crusts in the Mojave desert and describing Neophaeococcomyces mojavensis, and introducing the new genera and species Taxawa tesnikishii.</title>
        <authorList>
            <person name="Kurbessoian T."/>
            <person name="Stajich J.E."/>
        </authorList>
    </citation>
    <scope>NUCLEOTIDE SEQUENCE</scope>
    <source>
        <strain evidence="4">TK_1</strain>
    </source>
</reference>
<sequence length="541" mass="57408">MDEKLAGLEKDYCPILDSALIRAIYADFAENGDAGIQEARLMLESLKEAALFEQATDFDPSGSSRQAPVPSSERDNGLSDKGTENGASQSGDTDLTSLSNGLSATSLKTRSDSSSGQSSSTAGNNAFVEDTERLNTDEKVARLIDTFPTIKPTLISYTLEKCNGNFGRATDELLNHVYFEETEVDGADPEERIVAKGIDAFSEEHVLPRGRKGKAKKWKKAGSAASSRDSSIPAGPDSKSTTNKWQSASKDIEFITSRTNLSYQYASSMYHKNGASLRPTIAALIAANIKDHEGSKLDSTTQRNALDLTTDFPSLKLPYATALIRLTHPSTASAHELAKALTSAPPNSSHTSGIELIPKYAPLDFGLSSTKTPSRSNFTANPASAADTAALLHARTNAFTTASSAYRRGKSDRLMLGAAGYYSQLGRDAHAALSSASAADADALVASQSSATQLDLHGVDVRNAVRIARDAVERWWAGLGEAQLKGSEGVGAGFEIVTGVGKHSVGGVGRIGPAVGRMLVREGWRVRFESGSVRVVGVVRK</sequence>
<dbReference type="EMBL" id="JAPDRL010000065">
    <property type="protein sequence ID" value="KAJ9660501.1"/>
    <property type="molecule type" value="Genomic_DNA"/>
</dbReference>
<dbReference type="InterPro" id="IPR002625">
    <property type="entry name" value="Smr_dom"/>
</dbReference>
<organism evidence="4 5">
    <name type="scientific">Coniosporium apollinis</name>
    <dbReference type="NCBI Taxonomy" id="61459"/>
    <lineage>
        <taxon>Eukaryota</taxon>
        <taxon>Fungi</taxon>
        <taxon>Dikarya</taxon>
        <taxon>Ascomycota</taxon>
        <taxon>Pezizomycotina</taxon>
        <taxon>Dothideomycetes</taxon>
        <taxon>Dothideomycetes incertae sedis</taxon>
        <taxon>Coniosporium</taxon>
    </lineage>
</organism>
<protein>
    <recommendedName>
        <fullName evidence="6">Smr domain-containing protein</fullName>
    </recommendedName>
</protein>
<dbReference type="Pfam" id="PF26286">
    <property type="entry name" value="UBA_10"/>
    <property type="match status" value="1"/>
</dbReference>
<feature type="compositionally biased region" description="Basic residues" evidence="1">
    <location>
        <begin position="208"/>
        <end position="220"/>
    </location>
</feature>
<name>A0ABQ9NKT0_9PEZI</name>
<feature type="region of interest" description="Disordered" evidence="1">
    <location>
        <begin position="55"/>
        <end position="130"/>
    </location>
</feature>
<dbReference type="InterPro" id="IPR009060">
    <property type="entry name" value="UBA-like_sf"/>
</dbReference>
<dbReference type="InterPro" id="IPR052772">
    <property type="entry name" value="Endo/PolyKinase_Domain-Protein"/>
</dbReference>
<dbReference type="Gene3D" id="1.10.8.10">
    <property type="entry name" value="DNA helicase RuvA subunit, C-terminal domain"/>
    <property type="match status" value="1"/>
</dbReference>
<feature type="domain" description="CUE" evidence="3">
    <location>
        <begin position="135"/>
        <end position="183"/>
    </location>
</feature>
<gene>
    <name evidence="4" type="ORF">H2201_006923</name>
</gene>
<dbReference type="PANTHER" id="PTHR46535">
    <property type="entry name" value="NEDD4-BINDING PROTEIN 2"/>
    <property type="match status" value="1"/>
</dbReference>
<dbReference type="InterPro" id="IPR036063">
    <property type="entry name" value="Smr_dom_sf"/>
</dbReference>
<evidence type="ECO:0000259" key="3">
    <source>
        <dbReference type="PROSITE" id="PS51140"/>
    </source>
</evidence>
<feature type="compositionally biased region" description="Polar residues" evidence="1">
    <location>
        <begin position="85"/>
        <end position="108"/>
    </location>
</feature>
<dbReference type="PROSITE" id="PS50828">
    <property type="entry name" value="SMR"/>
    <property type="match status" value="1"/>
</dbReference>
<dbReference type="PROSITE" id="PS51140">
    <property type="entry name" value="CUE"/>
    <property type="match status" value="1"/>
</dbReference>
<evidence type="ECO:0000256" key="1">
    <source>
        <dbReference type="SAM" id="MobiDB-lite"/>
    </source>
</evidence>
<evidence type="ECO:0008006" key="6">
    <source>
        <dbReference type="Google" id="ProtNLM"/>
    </source>
</evidence>
<evidence type="ECO:0000259" key="2">
    <source>
        <dbReference type="PROSITE" id="PS50828"/>
    </source>
</evidence>
<feature type="domain" description="Smr" evidence="2">
    <location>
        <begin position="454"/>
        <end position="541"/>
    </location>
</feature>
<keyword evidence="5" id="KW-1185">Reference proteome</keyword>
<feature type="region of interest" description="Disordered" evidence="1">
    <location>
        <begin position="205"/>
        <end position="246"/>
    </location>
</feature>
<comment type="caution">
    <text evidence="4">The sequence shown here is derived from an EMBL/GenBank/DDBJ whole genome shotgun (WGS) entry which is preliminary data.</text>
</comment>